<dbReference type="InterPro" id="IPR036005">
    <property type="entry name" value="Creatinase/aminopeptidase-like"/>
</dbReference>
<evidence type="ECO:0000259" key="1">
    <source>
        <dbReference type="Pfam" id="PF00557"/>
    </source>
</evidence>
<accession>A0A7Z7BRX1</accession>
<dbReference type="PANTHER" id="PTHR46112">
    <property type="entry name" value="AMINOPEPTIDASE"/>
    <property type="match status" value="1"/>
</dbReference>
<dbReference type="InterPro" id="IPR050659">
    <property type="entry name" value="Peptidase_M24B"/>
</dbReference>
<dbReference type="InterPro" id="IPR000994">
    <property type="entry name" value="Pept_M24"/>
</dbReference>
<dbReference type="SUPFAM" id="SSF53092">
    <property type="entry name" value="Creatinase/prolidase N-terminal domain"/>
    <property type="match status" value="1"/>
</dbReference>
<keyword evidence="3" id="KW-0378">Hydrolase</keyword>
<dbReference type="Pfam" id="PF01321">
    <property type="entry name" value="Creatinase_N"/>
    <property type="match status" value="1"/>
</dbReference>
<comment type="caution">
    <text evidence="3">The sequence shown here is derived from an EMBL/GenBank/DDBJ whole genome shotgun (WGS) entry which is preliminary data.</text>
</comment>
<evidence type="ECO:0000313" key="3">
    <source>
        <dbReference type="EMBL" id="SDK34187.1"/>
    </source>
</evidence>
<gene>
    <name evidence="3" type="ORF">SAMN05428983_4657</name>
</gene>
<dbReference type="CDD" id="cd01066">
    <property type="entry name" value="APP_MetAP"/>
    <property type="match status" value="1"/>
</dbReference>
<sequence length="396" mass="43389">MLLNRPRLKAHMISLDLDAVVATSAENVTYLSGFWALPQWIRPGPQAYVVWPASEPRGKSTVITSTATLDLVADQVVHVANIRRYGNFSVETGTLALDAVSARHRELHQLTDDVSPINALIAEIEALGMTRSRIGVDESGLLPGYLDQIRAQLPHVDWVPAAEMLRSVRAVKTVDEIANLRRVAEIAESAINSALEHARAGISEIEMARMFHSSTVLDDATPVLGCIGFGERSALMNVQPSERKLRAGDVIRFDVGGRYKHYRADIARIATCGEPDKAVRDQYRALLAGVEHAASVVKPGMPASRVFQDVMSVVRLAGLPHYKRNHVGHGIGMDGYDLPILSAASTDIIEEGMVLCIETPYYEIGRWGLQVEDMFVVRAAGLERLTNAGQMRTIEP</sequence>
<dbReference type="InterPro" id="IPR000587">
    <property type="entry name" value="Creatinase_N"/>
</dbReference>
<dbReference type="GO" id="GO:0004177">
    <property type="term" value="F:aminopeptidase activity"/>
    <property type="evidence" value="ECO:0007669"/>
    <property type="project" value="UniProtKB-KW"/>
</dbReference>
<name>A0A7Z7BRX1_9HYPH</name>
<organism evidence="3 4">
    <name type="scientific">Agrobacterium fabrum</name>
    <dbReference type="NCBI Taxonomy" id="1176649"/>
    <lineage>
        <taxon>Bacteria</taxon>
        <taxon>Pseudomonadati</taxon>
        <taxon>Pseudomonadota</taxon>
        <taxon>Alphaproteobacteria</taxon>
        <taxon>Hyphomicrobiales</taxon>
        <taxon>Rhizobiaceae</taxon>
        <taxon>Rhizobium/Agrobacterium group</taxon>
        <taxon>Agrobacterium</taxon>
        <taxon>Agrobacterium tumefaciens complex</taxon>
    </lineage>
</organism>
<feature type="domain" description="Creatinase N-terminal" evidence="2">
    <location>
        <begin position="7"/>
        <end position="171"/>
    </location>
</feature>
<dbReference type="Pfam" id="PF00557">
    <property type="entry name" value="Peptidase_M24"/>
    <property type="match status" value="1"/>
</dbReference>
<dbReference type="PANTHER" id="PTHR46112:SF2">
    <property type="entry name" value="XAA-PRO AMINOPEPTIDASE P-RELATED"/>
    <property type="match status" value="1"/>
</dbReference>
<proteinExistence type="predicted"/>
<feature type="domain" description="Peptidase M24" evidence="1">
    <location>
        <begin position="179"/>
        <end position="378"/>
    </location>
</feature>
<evidence type="ECO:0000313" key="4">
    <source>
        <dbReference type="Proteomes" id="UP000198917"/>
    </source>
</evidence>
<reference evidence="3 4" key="1">
    <citation type="submission" date="2016-10" db="EMBL/GenBank/DDBJ databases">
        <authorList>
            <person name="Varghese N."/>
            <person name="Submissions S."/>
        </authorList>
    </citation>
    <scope>NUCLEOTIDE SEQUENCE [LARGE SCALE GENOMIC DNA]</scope>
    <source>
        <strain evidence="3 4">PDC82</strain>
    </source>
</reference>
<dbReference type="AlphaFoldDB" id="A0A7Z7BRX1"/>
<dbReference type="EMBL" id="FNEW01000007">
    <property type="protein sequence ID" value="SDK34187.1"/>
    <property type="molecule type" value="Genomic_DNA"/>
</dbReference>
<dbReference type="InterPro" id="IPR029149">
    <property type="entry name" value="Creatin/AminoP/Spt16_N"/>
</dbReference>
<keyword evidence="3" id="KW-0645">Protease</keyword>
<protein>
    <submittedName>
        <fullName evidence="3">Xaa-Pro aminopeptidase</fullName>
    </submittedName>
</protein>
<dbReference type="Proteomes" id="UP000198917">
    <property type="component" value="Unassembled WGS sequence"/>
</dbReference>
<evidence type="ECO:0000259" key="2">
    <source>
        <dbReference type="Pfam" id="PF01321"/>
    </source>
</evidence>
<dbReference type="Gene3D" id="3.90.230.10">
    <property type="entry name" value="Creatinase/methionine aminopeptidase superfamily"/>
    <property type="match status" value="1"/>
</dbReference>
<dbReference type="RefSeq" id="WP_092734663.1">
    <property type="nucleotide sequence ID" value="NZ_FNEW01000007.1"/>
</dbReference>
<dbReference type="SUPFAM" id="SSF55920">
    <property type="entry name" value="Creatinase/aminopeptidase"/>
    <property type="match status" value="1"/>
</dbReference>
<keyword evidence="3" id="KW-0031">Aminopeptidase</keyword>
<dbReference type="Gene3D" id="3.40.350.10">
    <property type="entry name" value="Creatinase/prolidase N-terminal domain"/>
    <property type="match status" value="1"/>
</dbReference>